<reference evidence="12" key="1">
    <citation type="submission" date="2025-08" db="UniProtKB">
        <authorList>
            <consortium name="RefSeq"/>
        </authorList>
    </citation>
    <scope>IDENTIFICATION</scope>
    <source>
        <tissue evidence="12">Fruit stalk</tissue>
    </source>
</reference>
<name>A0A6P5ZL53_DURZI</name>
<feature type="domain" description="Kinesin motor" evidence="10">
    <location>
        <begin position="118"/>
        <end position="438"/>
    </location>
</feature>
<dbReference type="Proteomes" id="UP000515121">
    <property type="component" value="Unplaced"/>
</dbReference>
<dbReference type="PANTHER" id="PTHR47972">
    <property type="entry name" value="KINESIN-LIKE PROTEIN KLP-3"/>
    <property type="match status" value="1"/>
</dbReference>
<evidence type="ECO:0000313" key="11">
    <source>
        <dbReference type="Proteomes" id="UP000515121"/>
    </source>
</evidence>
<dbReference type="InterPro" id="IPR027417">
    <property type="entry name" value="P-loop_NTPase"/>
</dbReference>
<comment type="similarity">
    <text evidence="1">Belongs to the TRAFAC class myosin-kinesin ATPase superfamily. Kinesin family. KIN-14 subfamily.</text>
</comment>
<evidence type="ECO:0000256" key="5">
    <source>
        <dbReference type="ARBA" id="ARBA00023054"/>
    </source>
</evidence>
<dbReference type="Pfam" id="PF00225">
    <property type="entry name" value="Kinesin"/>
    <property type="match status" value="1"/>
</dbReference>
<protein>
    <submittedName>
        <fullName evidence="12">Kinesin-like protein KIN-14T isoform X1</fullName>
    </submittedName>
</protein>
<organism evidence="11 12">
    <name type="scientific">Durio zibethinus</name>
    <name type="common">Durian</name>
    <dbReference type="NCBI Taxonomy" id="66656"/>
    <lineage>
        <taxon>Eukaryota</taxon>
        <taxon>Viridiplantae</taxon>
        <taxon>Streptophyta</taxon>
        <taxon>Embryophyta</taxon>
        <taxon>Tracheophyta</taxon>
        <taxon>Spermatophyta</taxon>
        <taxon>Magnoliopsida</taxon>
        <taxon>eudicotyledons</taxon>
        <taxon>Gunneridae</taxon>
        <taxon>Pentapetalae</taxon>
        <taxon>rosids</taxon>
        <taxon>malvids</taxon>
        <taxon>Malvales</taxon>
        <taxon>Malvaceae</taxon>
        <taxon>Helicteroideae</taxon>
        <taxon>Durio</taxon>
    </lineage>
</organism>
<evidence type="ECO:0000256" key="7">
    <source>
        <dbReference type="PROSITE-ProRule" id="PRU00283"/>
    </source>
</evidence>
<evidence type="ECO:0000259" key="10">
    <source>
        <dbReference type="PROSITE" id="PS50067"/>
    </source>
</evidence>
<dbReference type="SUPFAM" id="SSF52540">
    <property type="entry name" value="P-loop containing nucleoside triphosphate hydrolases"/>
    <property type="match status" value="1"/>
</dbReference>
<gene>
    <name evidence="12" type="primary">LOC111301801</name>
</gene>
<dbReference type="RefSeq" id="XP_022753509.1">
    <property type="nucleotide sequence ID" value="XM_022897774.1"/>
</dbReference>
<dbReference type="PRINTS" id="PR00380">
    <property type="entry name" value="KINESINHEAVY"/>
</dbReference>
<feature type="region of interest" description="Disordered" evidence="9">
    <location>
        <begin position="545"/>
        <end position="571"/>
    </location>
</feature>
<dbReference type="GO" id="GO:0008017">
    <property type="term" value="F:microtubule binding"/>
    <property type="evidence" value="ECO:0007669"/>
    <property type="project" value="InterPro"/>
</dbReference>
<feature type="coiled-coil region" evidence="8">
    <location>
        <begin position="84"/>
        <end position="118"/>
    </location>
</feature>
<dbReference type="GO" id="GO:0003777">
    <property type="term" value="F:microtubule motor activity"/>
    <property type="evidence" value="ECO:0007669"/>
    <property type="project" value="InterPro"/>
</dbReference>
<dbReference type="GO" id="GO:0005524">
    <property type="term" value="F:ATP binding"/>
    <property type="evidence" value="ECO:0007669"/>
    <property type="project" value="UniProtKB-UniRule"/>
</dbReference>
<dbReference type="Gene3D" id="3.40.850.10">
    <property type="entry name" value="Kinesin motor domain"/>
    <property type="match status" value="1"/>
</dbReference>
<accession>A0A6P5ZL53</accession>
<evidence type="ECO:0000256" key="9">
    <source>
        <dbReference type="SAM" id="MobiDB-lite"/>
    </source>
</evidence>
<evidence type="ECO:0000256" key="4">
    <source>
        <dbReference type="ARBA" id="ARBA00022840"/>
    </source>
</evidence>
<feature type="coiled-coil region" evidence="8">
    <location>
        <begin position="442"/>
        <end position="497"/>
    </location>
</feature>
<evidence type="ECO:0000313" key="12">
    <source>
        <dbReference type="RefSeq" id="XP_022753509.1"/>
    </source>
</evidence>
<keyword evidence="11" id="KW-1185">Reference proteome</keyword>
<dbReference type="AlphaFoldDB" id="A0A6P5ZL53"/>
<proteinExistence type="inferred from homology"/>
<dbReference type="GO" id="GO:0005874">
    <property type="term" value="C:microtubule"/>
    <property type="evidence" value="ECO:0007669"/>
    <property type="project" value="UniProtKB-KW"/>
</dbReference>
<dbReference type="InterPro" id="IPR027640">
    <property type="entry name" value="Kinesin-like_fam"/>
</dbReference>
<dbReference type="GO" id="GO:0007018">
    <property type="term" value="P:microtubule-based movement"/>
    <property type="evidence" value="ECO:0007669"/>
    <property type="project" value="InterPro"/>
</dbReference>
<evidence type="ECO:0000256" key="6">
    <source>
        <dbReference type="ARBA" id="ARBA00023175"/>
    </source>
</evidence>
<feature type="region of interest" description="Disordered" evidence="9">
    <location>
        <begin position="633"/>
        <end position="655"/>
    </location>
</feature>
<keyword evidence="5 8" id="KW-0175">Coiled coil</keyword>
<feature type="binding site" evidence="7">
    <location>
        <begin position="195"/>
        <end position="202"/>
    </location>
    <ligand>
        <name>ATP</name>
        <dbReference type="ChEBI" id="CHEBI:30616"/>
    </ligand>
</feature>
<evidence type="ECO:0000256" key="3">
    <source>
        <dbReference type="ARBA" id="ARBA00022741"/>
    </source>
</evidence>
<keyword evidence="4 7" id="KW-0067">ATP-binding</keyword>
<keyword evidence="6 7" id="KW-0505">Motor protein</keyword>
<evidence type="ECO:0000256" key="1">
    <source>
        <dbReference type="ARBA" id="ARBA00010899"/>
    </source>
</evidence>
<evidence type="ECO:0000256" key="2">
    <source>
        <dbReference type="ARBA" id="ARBA00022701"/>
    </source>
</evidence>
<keyword evidence="3 7" id="KW-0547">Nucleotide-binding</keyword>
<evidence type="ECO:0000256" key="8">
    <source>
        <dbReference type="SAM" id="Coils"/>
    </source>
</evidence>
<dbReference type="InterPro" id="IPR036961">
    <property type="entry name" value="Kinesin_motor_dom_sf"/>
</dbReference>
<dbReference type="InterPro" id="IPR001752">
    <property type="entry name" value="Kinesin_motor_dom"/>
</dbReference>
<dbReference type="KEGG" id="dzi:111301801"/>
<keyword evidence="2" id="KW-0493">Microtubule</keyword>
<dbReference type="PROSITE" id="PS50067">
    <property type="entry name" value="KINESIN_MOTOR_2"/>
    <property type="match status" value="1"/>
</dbReference>
<dbReference type="OrthoDB" id="3176171at2759"/>
<sequence>MVFFSLTFSSIQTKQVSLGLCTFIFFSSFAVCRMNSRKSVQNLKETIHSLLGFKSHLTSTWAKSVCDIIKNLPHEGSTRNKNDESKIKEEIAALTDSINQLNIQRRQLLNDLLELKGTIRVFCRVRPLTFGENLGPVVALDTSNLLLKLADNKTKTYTFDKVFNPGSSQDGVFSEVEPVIKSVLDGYNACIFAYGQTGTGKTFTMEGTSDSPGIVPRTIETLFKQAVDSNHSFLVTFSMLEIYLGNLRDLLVPQPMRTTDPLPPCLLIQTDPKGGTRIENLVSIQVSDFHQALKLYRLGCQLRSTASTNSNTTSSRSHCMIRISITCFDAPERRQETNKIWLVDLGGSERVMKTKACGRRLDEGKAINLSLSALGDVIHALQRKKTHIPYRNSKLTQVLKDSLGEGSKTLMLVHVSPKEGDLCETICSLNFAERVKSVHLGHEESNEVRSHKEAAMKNLQQKIEKIEDERQHLRRKIKKLNDKLEELTRTGLSLEEQEELSHLSNEGPPLELAFTKNRIGNVTTSSQSQLPRFMRSTICSRSKTGMEHQTLVGSDPCHSRRKRQSRRAESVTFPVKNNSECNSDHSISRSTCAVELNRKTSIDNDTVYSQDASDCDIQTVVFPEQHVSQLTSNHQRMGQVSHPEKNGSRKPNKCNSTKVLKADQWLDLYKDEPSISGSPPRNNWVLDMPIPEKKHRSSGQKKAEILSNEKVSIYDFAMQRNRSKKQKQAALQVPGRPVSERLVDKPPTLKDLFAEESRSNFISPTHATKGQTMKHQEDSLDGLLIVDNRDGSLSPPDSCCDGLEQFDNDDEFYATPMVQAVKDSVQCSDSSMTKISRYQFSPSDLDNSISNLQEIFGVVAQPSELEWYHKQVMAIGLAGKEDMAAYSQSSPKEIRQNLPKLKPQRSLLIDDKKQKDLRMTLIKSQEITQNKGACYILKQKVQISWATALLGLGFLDLGFDHDFFNGLIL</sequence>
<dbReference type="FunFam" id="3.40.850.10:FF:000074">
    <property type="entry name" value="p-loop containing nucleoside triphosphate hydrolase superfamily protein"/>
    <property type="match status" value="1"/>
</dbReference>
<dbReference type="PANTHER" id="PTHR47972:SF23">
    <property type="entry name" value="KINESIN MOTOR DOMAIN-CONTAINING PROTEIN"/>
    <property type="match status" value="1"/>
</dbReference>
<dbReference type="GeneID" id="111301801"/>
<dbReference type="SMART" id="SM00129">
    <property type="entry name" value="KISc"/>
    <property type="match status" value="1"/>
</dbReference>